<dbReference type="InterPro" id="IPR013454">
    <property type="entry name" value="Bifunc_RhaD/ADH"/>
</dbReference>
<dbReference type="Pfam" id="PF00596">
    <property type="entry name" value="Aldolase_II"/>
    <property type="match status" value="1"/>
</dbReference>
<evidence type="ECO:0000259" key="4">
    <source>
        <dbReference type="SMART" id="SM00822"/>
    </source>
</evidence>
<dbReference type="Gene3D" id="3.40.225.10">
    <property type="entry name" value="Class II aldolase/adducin N-terminal domain"/>
    <property type="match status" value="1"/>
</dbReference>
<reference evidence="6 7" key="1">
    <citation type="submission" date="2024-06" db="EMBL/GenBank/DDBJ databases">
        <title>The Natural Products Discovery Center: Release of the First 8490 Sequenced Strains for Exploring Actinobacteria Biosynthetic Diversity.</title>
        <authorList>
            <person name="Kalkreuter E."/>
            <person name="Kautsar S.A."/>
            <person name="Yang D."/>
            <person name="Bader C.D."/>
            <person name="Teijaro C.N."/>
            <person name="Fluegel L."/>
            <person name="Davis C.M."/>
            <person name="Simpson J.R."/>
            <person name="Lauterbach L."/>
            <person name="Steele A.D."/>
            <person name="Gui C."/>
            <person name="Meng S."/>
            <person name="Li G."/>
            <person name="Viehrig K."/>
            <person name="Ye F."/>
            <person name="Su P."/>
            <person name="Kiefer A.F."/>
            <person name="Nichols A."/>
            <person name="Cepeda A.J."/>
            <person name="Yan W."/>
            <person name="Fan B."/>
            <person name="Jiang Y."/>
            <person name="Adhikari A."/>
            <person name="Zheng C.-J."/>
            <person name="Schuster L."/>
            <person name="Cowan T.M."/>
            <person name="Smanski M.J."/>
            <person name="Chevrette M.G."/>
            <person name="De Carvalho L.P.S."/>
            <person name="Shen B."/>
        </authorList>
    </citation>
    <scope>NUCLEOTIDE SEQUENCE [LARGE SCALE GENOMIC DNA]</scope>
    <source>
        <strain evidence="6 7">NPDC050100</strain>
    </source>
</reference>
<keyword evidence="7" id="KW-1185">Reference proteome</keyword>
<dbReference type="InterPro" id="IPR001303">
    <property type="entry name" value="Aldolase_II/adducin_N"/>
</dbReference>
<dbReference type="PRINTS" id="PR00081">
    <property type="entry name" value="GDHRDH"/>
</dbReference>
<dbReference type="InterPro" id="IPR036409">
    <property type="entry name" value="Aldolase_II/adducin_N_sf"/>
</dbReference>
<keyword evidence="2" id="KW-0560">Oxidoreductase</keyword>
<dbReference type="PRINTS" id="PR00080">
    <property type="entry name" value="SDRFAMILY"/>
</dbReference>
<dbReference type="InterPro" id="IPR002347">
    <property type="entry name" value="SDR_fam"/>
</dbReference>
<sequence>MTSPVEELLNRSHALGADPRNTNFAGGNTSAKGVAVDPVTGSDVELMWVKGSGGDLGTLAESGLAVLRLDRLRALTGVYPGVEREDEMVAAFDFCAFGLGGVAEPGRTQRGAAPSIDTAMHGLVEAAHVDHLHPDAGIAIATAADGEELTRRIFGDRVVWVPWRRPGFQLGLDIAAIRREHPQAIGCILGGHGITAWADTSDACQANSLEIIRTAEAYIAEHGRPEPFGPVLPGYEPLAEEDRHARAAALFPLIRGLASTDARQVGHFTDTPELLEFLSRAEHPRLAALGTSCPDHFLRTKVAPLVLDLPATASPEEAAARLRELHAVYREEYRAYYDRNASPDSPAMRGADPAIVLVPGVGMFSFGKDKQTARVAGEFYLNAVNVMRGAEAVSSYAPIPEAEKFRIEYWELEEAKLRRLPAPKPLAGRVALVTGGGSGIGAATARRLAAEGACVVVADRDLAAAEKVAAELGARAYRAADVAVAVGVDVSGEEQIAAAFGQAALAFGGVDLIVNNAGLSLSRSLLETTVQDWDLQHDVMARGSFLVSREGARIMIDQGMGGDIVYISSKNSVFAGPNNVAYGAAKADQAHQVRLLAAELGEYGIRVNGINPDGVVRGSGIFSSGWGANRAAVYGVPEEKLGEFYAQRTLLKREVLPEHIAAAVFAVTGGDLSLTTGLHIPVDAGVAAAFLR</sequence>
<feature type="compositionally biased region" description="Polar residues" evidence="3">
    <location>
        <begin position="20"/>
        <end position="30"/>
    </location>
</feature>
<dbReference type="RefSeq" id="WP_061260064.1">
    <property type="nucleotide sequence ID" value="NZ_JBFALK010000018.1"/>
</dbReference>
<evidence type="ECO:0000256" key="2">
    <source>
        <dbReference type="ARBA" id="ARBA00023002"/>
    </source>
</evidence>
<organism evidence="6 7">
    <name type="scientific">Microtetraspora glauca</name>
    <dbReference type="NCBI Taxonomy" id="1996"/>
    <lineage>
        <taxon>Bacteria</taxon>
        <taxon>Bacillati</taxon>
        <taxon>Actinomycetota</taxon>
        <taxon>Actinomycetes</taxon>
        <taxon>Streptosporangiales</taxon>
        <taxon>Streptosporangiaceae</taxon>
        <taxon>Microtetraspora</taxon>
    </lineage>
</organism>
<dbReference type="PANTHER" id="PTHR43669">
    <property type="entry name" value="5-KETO-D-GLUCONATE 5-REDUCTASE"/>
    <property type="match status" value="1"/>
</dbReference>
<dbReference type="SMART" id="SM00822">
    <property type="entry name" value="PKS_KR"/>
    <property type="match status" value="1"/>
</dbReference>
<comment type="caution">
    <text evidence="6">The sequence shown here is derived from an EMBL/GenBank/DDBJ whole genome shotgun (WGS) entry which is preliminary data.</text>
</comment>
<dbReference type="EMBL" id="JBFALK010000018">
    <property type="protein sequence ID" value="MEV0972807.1"/>
    <property type="molecule type" value="Genomic_DNA"/>
</dbReference>
<protein>
    <submittedName>
        <fullName evidence="6">Bifunctional rhamnulose-1-phosphate aldolase/short-chain dehydrogenase</fullName>
    </submittedName>
</protein>
<evidence type="ECO:0000259" key="5">
    <source>
        <dbReference type="SMART" id="SM01007"/>
    </source>
</evidence>
<comment type="similarity">
    <text evidence="1">Belongs to the short-chain dehydrogenases/reductases (SDR) family.</text>
</comment>
<feature type="domain" description="Ketoreductase" evidence="4">
    <location>
        <begin position="429"/>
        <end position="619"/>
    </location>
</feature>
<dbReference type="SUPFAM" id="SSF53639">
    <property type="entry name" value="AraD/HMP-PK domain-like"/>
    <property type="match status" value="1"/>
</dbReference>
<proteinExistence type="inferred from homology"/>
<evidence type="ECO:0000256" key="3">
    <source>
        <dbReference type="SAM" id="MobiDB-lite"/>
    </source>
</evidence>
<accession>A0ABV3GNC4</accession>
<evidence type="ECO:0000313" key="6">
    <source>
        <dbReference type="EMBL" id="MEV0972807.1"/>
    </source>
</evidence>
<evidence type="ECO:0000313" key="7">
    <source>
        <dbReference type="Proteomes" id="UP001551675"/>
    </source>
</evidence>
<dbReference type="InterPro" id="IPR036291">
    <property type="entry name" value="NAD(P)-bd_dom_sf"/>
</dbReference>
<dbReference type="PANTHER" id="PTHR43669:SF8">
    <property type="entry name" value="SHORT-CHAIN TYPE DEHYDROGENASE_REDUCTASE-RELATED"/>
    <property type="match status" value="1"/>
</dbReference>
<dbReference type="SMART" id="SM01007">
    <property type="entry name" value="Aldolase_II"/>
    <property type="match status" value="1"/>
</dbReference>
<feature type="domain" description="Class II aldolase/adducin N-terminal" evidence="5">
    <location>
        <begin position="7"/>
        <end position="219"/>
    </location>
</feature>
<dbReference type="Proteomes" id="UP001551675">
    <property type="component" value="Unassembled WGS sequence"/>
</dbReference>
<feature type="region of interest" description="Disordered" evidence="3">
    <location>
        <begin position="8"/>
        <end position="30"/>
    </location>
</feature>
<name>A0ABV3GNC4_MICGL</name>
<dbReference type="InterPro" id="IPR057326">
    <property type="entry name" value="KR_dom"/>
</dbReference>
<dbReference type="NCBIfam" id="NF006189">
    <property type="entry name" value="PRK08324.1-3"/>
    <property type="match status" value="1"/>
</dbReference>
<dbReference type="NCBIfam" id="NF006188">
    <property type="entry name" value="PRK08324.1-1"/>
    <property type="match status" value="1"/>
</dbReference>
<evidence type="ECO:0000256" key="1">
    <source>
        <dbReference type="ARBA" id="ARBA00006484"/>
    </source>
</evidence>
<dbReference type="Gene3D" id="3.40.50.720">
    <property type="entry name" value="NAD(P)-binding Rossmann-like Domain"/>
    <property type="match status" value="1"/>
</dbReference>
<dbReference type="Pfam" id="PF00106">
    <property type="entry name" value="adh_short"/>
    <property type="match status" value="1"/>
</dbReference>
<dbReference type="SUPFAM" id="SSF51735">
    <property type="entry name" value="NAD(P)-binding Rossmann-fold domains"/>
    <property type="match status" value="1"/>
</dbReference>
<dbReference type="NCBIfam" id="TIGR02632">
    <property type="entry name" value="RhaD_aldol-ADH"/>
    <property type="match status" value="1"/>
</dbReference>
<gene>
    <name evidence="6" type="ORF">AB0I59_29740</name>
</gene>